<dbReference type="Gene3D" id="2.60.40.1120">
    <property type="entry name" value="Carboxypeptidase-like, regulatory domain"/>
    <property type="match status" value="1"/>
</dbReference>
<dbReference type="InterPro" id="IPR008969">
    <property type="entry name" value="CarboxyPept-like_regulatory"/>
</dbReference>
<comment type="caution">
    <text evidence="2">The sequence shown here is derived from an EMBL/GenBank/DDBJ whole genome shotgun (WGS) entry which is preliminary data.</text>
</comment>
<keyword evidence="1" id="KW-1133">Transmembrane helix</keyword>
<reference evidence="3" key="1">
    <citation type="submission" date="2017-09" db="EMBL/GenBank/DDBJ databases">
        <title>Depth-based differentiation of microbial function through sediment-hosted aquifers and enrichment of novel symbionts in the deep terrestrial subsurface.</title>
        <authorList>
            <person name="Probst A.J."/>
            <person name="Ladd B."/>
            <person name="Jarett J.K."/>
            <person name="Geller-Mcgrath D.E."/>
            <person name="Sieber C.M.K."/>
            <person name="Emerson J.B."/>
            <person name="Anantharaman K."/>
            <person name="Thomas B.C."/>
            <person name="Malmstrom R."/>
            <person name="Stieglmeier M."/>
            <person name="Klingl A."/>
            <person name="Woyke T."/>
            <person name="Ryan C.M."/>
            <person name="Banfield J.F."/>
        </authorList>
    </citation>
    <scope>NUCLEOTIDE SEQUENCE [LARGE SCALE GENOMIC DNA]</scope>
</reference>
<evidence type="ECO:0000313" key="3">
    <source>
        <dbReference type="Proteomes" id="UP000229706"/>
    </source>
</evidence>
<keyword evidence="1" id="KW-0812">Transmembrane</keyword>
<evidence type="ECO:0000313" key="2">
    <source>
        <dbReference type="EMBL" id="PJB89066.1"/>
    </source>
</evidence>
<proteinExistence type="predicted"/>
<dbReference type="Proteomes" id="UP000229706">
    <property type="component" value="Unassembled WGS sequence"/>
</dbReference>
<evidence type="ECO:0008006" key="4">
    <source>
        <dbReference type="Google" id="ProtNLM"/>
    </source>
</evidence>
<dbReference type="SUPFAM" id="SSF49464">
    <property type="entry name" value="Carboxypeptidase regulatory domain-like"/>
    <property type="match status" value="1"/>
</dbReference>
<feature type="transmembrane region" description="Helical" evidence="1">
    <location>
        <begin position="7"/>
        <end position="25"/>
    </location>
</feature>
<gene>
    <name evidence="2" type="ORF">CO083_01310</name>
</gene>
<dbReference type="Pfam" id="PF13620">
    <property type="entry name" value="CarboxypepD_reg"/>
    <property type="match status" value="1"/>
</dbReference>
<protein>
    <recommendedName>
        <fullName evidence="4">Carboxypeptidase regulatory-like domain-containing protein</fullName>
    </recommendedName>
</protein>
<dbReference type="AlphaFoldDB" id="A0A2M8DDM7"/>
<evidence type="ECO:0000256" key="1">
    <source>
        <dbReference type="SAM" id="Phobius"/>
    </source>
</evidence>
<keyword evidence="1" id="KW-0472">Membrane</keyword>
<sequence>MKKLRIITLVGLCFISLIIIIASFLQQSNLLSNKQTTITKAEEDFCCPGGCCDQCTYSNSMPGCPDFCAAHPGDAQCLPPPQPTTGQRPTDVPGNRTCGTSCTETCSPGGGCSNGPCVWYANGDCRRACNCRGESATSYSCEPCKNDCPANPPQTGVASCSRNVCSPRGCSFYKCTTVNYVPGAGGCNLPNECIGDQNCQNCSTTPQPTATPIPPSPTPVPPTAVVTAPPAQNLSQKAGTPSKPTQAWMCLDTEFCYKSANCSKIDGVDYVHRVRLKNMDDAKLQSNTRTYIFECLQTDVGYRCTSGNSAIDNEIVGTSYLDSMLSDYGYSFIKLTASDGNTSVSQPLTTGANGELGPYEWESTTINNMGRVFFAVQNIAGSDAIDAEGALHQGTVTFEGKGGQVCLLIKYDPHGIVLDQNTNQPISEALVTLLQKDARGDFKPTTSKSLIGGIINPTLTDKNGAFAFMVPGGIYQIKVEKSGYHPYLSPEIAQKDKSEYLEVTLQRLSLIEKLTQFIFNHHL</sequence>
<accession>A0A2M8DDM7</accession>
<dbReference type="EMBL" id="PFTH01000056">
    <property type="protein sequence ID" value="PJB89066.1"/>
    <property type="molecule type" value="Genomic_DNA"/>
</dbReference>
<name>A0A2M8DDM7_9BACT</name>
<organism evidence="2 3">
    <name type="scientific">Candidatus Roizmanbacteria bacterium CG_4_9_14_0_8_um_filter_34_12</name>
    <dbReference type="NCBI Taxonomy" id="1974840"/>
    <lineage>
        <taxon>Bacteria</taxon>
        <taxon>Candidatus Roizmaniibacteriota</taxon>
    </lineage>
</organism>